<sequence>MTGRAAGRRTRWWALLGAAATLTAAPAAYGVLVLGGDGSATQDPAPEGRSASPDAVVGAGVAEDLDDLLWSPADVLGSALDTCGSVAVMADPDRPLEVVVPAEDRVVVPRVDAPRGFGDEVDAARWTTAGGCVPTTSGPVVVVEAQRTTDDLGEPGPKLVAGFTDEGDQLWVREERPTVFGSYEGRGAFVLEDADRRRWTIVDARTGDTIAAGSPRRHQPTVPVTTELVGDLGGGLVRYPQSRQVGDIATAIAQVDDDRIIATDVDGIGVVRIDGLEREWGRHDLAPSVLWDEVADLSTGVAVLFDYRSGIRGVDLRTGKDRWKADVRRDDVNGLEMQVGSGVVVFRTSSGGEQVVLDSATGERLRPRGTVVADQDLLLLVAASGTRAVTVDELR</sequence>
<reference evidence="1 2" key="1">
    <citation type="submission" date="2020-07" db="EMBL/GenBank/DDBJ databases">
        <title>Sequencing the genomes of 1000 actinobacteria strains.</title>
        <authorList>
            <person name="Klenk H.-P."/>
        </authorList>
    </citation>
    <scope>NUCLEOTIDE SEQUENCE [LARGE SCALE GENOMIC DNA]</scope>
    <source>
        <strain evidence="1 2">DSM 103833</strain>
    </source>
</reference>
<evidence type="ECO:0000313" key="2">
    <source>
        <dbReference type="Proteomes" id="UP000530424"/>
    </source>
</evidence>
<dbReference type="AlphaFoldDB" id="A0A853C163"/>
<dbReference type="SUPFAM" id="SSF50998">
    <property type="entry name" value="Quinoprotein alcohol dehydrogenase-like"/>
    <property type="match status" value="1"/>
</dbReference>
<protein>
    <recommendedName>
        <fullName evidence="3">PQQ-like domain-containing protein</fullName>
    </recommendedName>
</protein>
<dbReference type="InterPro" id="IPR011047">
    <property type="entry name" value="Quinoprotein_ADH-like_sf"/>
</dbReference>
<dbReference type="Proteomes" id="UP000530424">
    <property type="component" value="Unassembled WGS sequence"/>
</dbReference>
<name>A0A853C163_9ACTN</name>
<dbReference type="EMBL" id="JACCFP010000001">
    <property type="protein sequence ID" value="NYJ00877.1"/>
    <property type="molecule type" value="Genomic_DNA"/>
</dbReference>
<dbReference type="RefSeq" id="WP_179667412.1">
    <property type="nucleotide sequence ID" value="NZ_JACCFP010000001.1"/>
</dbReference>
<accession>A0A853C163</accession>
<comment type="caution">
    <text evidence="1">The sequence shown here is derived from an EMBL/GenBank/DDBJ whole genome shotgun (WGS) entry which is preliminary data.</text>
</comment>
<organism evidence="1 2">
    <name type="scientific">Nocardioides thalensis</name>
    <dbReference type="NCBI Taxonomy" id="1914755"/>
    <lineage>
        <taxon>Bacteria</taxon>
        <taxon>Bacillati</taxon>
        <taxon>Actinomycetota</taxon>
        <taxon>Actinomycetes</taxon>
        <taxon>Propionibacteriales</taxon>
        <taxon>Nocardioidaceae</taxon>
        <taxon>Nocardioides</taxon>
    </lineage>
</organism>
<evidence type="ECO:0000313" key="1">
    <source>
        <dbReference type="EMBL" id="NYJ00877.1"/>
    </source>
</evidence>
<keyword evidence="2" id="KW-1185">Reference proteome</keyword>
<gene>
    <name evidence="1" type="ORF">HNR19_001575</name>
</gene>
<proteinExistence type="predicted"/>
<evidence type="ECO:0008006" key="3">
    <source>
        <dbReference type="Google" id="ProtNLM"/>
    </source>
</evidence>